<dbReference type="InParanoid" id="B4NJ24"/>
<dbReference type="HOGENOM" id="CLU_008294_0_0_1"/>
<feature type="signal peptide" evidence="6">
    <location>
        <begin position="1"/>
        <end position="20"/>
    </location>
</feature>
<dbReference type="eggNOG" id="KOG1065">
    <property type="taxonomic scope" value="Eukaryota"/>
</dbReference>
<dbReference type="InterPro" id="IPR050985">
    <property type="entry name" value="Alpha-glycosidase_related"/>
</dbReference>
<dbReference type="PANTHER" id="PTHR43053">
    <property type="entry name" value="GLYCOSIDASE FAMILY 31"/>
    <property type="match status" value="1"/>
</dbReference>
<dbReference type="Gene3D" id="2.60.40.1180">
    <property type="entry name" value="Golgi alpha-mannosidase II"/>
    <property type="match status" value="1"/>
</dbReference>
<evidence type="ECO:0000256" key="6">
    <source>
        <dbReference type="SAM" id="SignalP"/>
    </source>
</evidence>
<name>B4NJ24_DROWI</name>
<evidence type="ECO:0000256" key="3">
    <source>
        <dbReference type="ARBA" id="ARBA00022801"/>
    </source>
</evidence>
<dbReference type="SMR" id="B4NJ24"/>
<dbReference type="OrthoDB" id="10070917at2759"/>
<evidence type="ECO:0000313" key="10">
    <source>
        <dbReference type="Proteomes" id="UP000007798"/>
    </source>
</evidence>
<dbReference type="InterPro" id="IPR000322">
    <property type="entry name" value="Glyco_hydro_31_TIM"/>
</dbReference>
<dbReference type="CDD" id="cd06592">
    <property type="entry name" value="GH31_NET37"/>
    <property type="match status" value="1"/>
</dbReference>
<evidence type="ECO:0000256" key="2">
    <source>
        <dbReference type="ARBA" id="ARBA00022729"/>
    </source>
</evidence>
<dbReference type="KEGG" id="dwi:6650259"/>
<evidence type="ECO:0000259" key="7">
    <source>
        <dbReference type="Pfam" id="PF01055"/>
    </source>
</evidence>
<dbReference type="OMA" id="VWIHPFV"/>
<dbReference type="InterPro" id="IPR013780">
    <property type="entry name" value="Glyco_hydro_b"/>
</dbReference>
<evidence type="ECO:0000256" key="4">
    <source>
        <dbReference type="ARBA" id="ARBA00023295"/>
    </source>
</evidence>
<dbReference type="SUPFAM" id="SSF51011">
    <property type="entry name" value="Glycosyl hydrolase domain"/>
    <property type="match status" value="1"/>
</dbReference>
<keyword evidence="10" id="KW-1185">Reference proteome</keyword>
<protein>
    <submittedName>
        <fullName evidence="9">Uncharacterized protein</fullName>
        <ecNumber evidence="9">3.2.1.-</ecNumber>
    </submittedName>
</protein>
<dbReference type="PhylomeDB" id="B4NJ24"/>
<evidence type="ECO:0000313" key="9">
    <source>
        <dbReference type="EMBL" id="EDW83817.1"/>
    </source>
</evidence>
<dbReference type="STRING" id="7260.B4NJ24"/>
<evidence type="ECO:0000256" key="5">
    <source>
        <dbReference type="RuleBase" id="RU361185"/>
    </source>
</evidence>
<reference evidence="9 10" key="1">
    <citation type="journal article" date="2007" name="Nature">
        <title>Evolution of genes and genomes on the Drosophila phylogeny.</title>
        <authorList>
            <consortium name="Drosophila 12 Genomes Consortium"/>
            <person name="Clark A.G."/>
            <person name="Eisen M.B."/>
            <person name="Smith D.R."/>
            <person name="Bergman C.M."/>
            <person name="Oliver B."/>
            <person name="Markow T.A."/>
            <person name="Kaufman T.C."/>
            <person name="Kellis M."/>
            <person name="Gelbart W."/>
            <person name="Iyer V.N."/>
            <person name="Pollard D.A."/>
            <person name="Sackton T.B."/>
            <person name="Larracuente A.M."/>
            <person name="Singh N.D."/>
            <person name="Abad J.P."/>
            <person name="Abt D.N."/>
            <person name="Adryan B."/>
            <person name="Aguade M."/>
            <person name="Akashi H."/>
            <person name="Anderson W.W."/>
            <person name="Aquadro C.F."/>
            <person name="Ardell D.H."/>
            <person name="Arguello R."/>
            <person name="Artieri C.G."/>
            <person name="Barbash D.A."/>
            <person name="Barker D."/>
            <person name="Barsanti P."/>
            <person name="Batterham P."/>
            <person name="Batzoglou S."/>
            <person name="Begun D."/>
            <person name="Bhutkar A."/>
            <person name="Blanco E."/>
            <person name="Bosak S.A."/>
            <person name="Bradley R.K."/>
            <person name="Brand A.D."/>
            <person name="Brent M.R."/>
            <person name="Brooks A.N."/>
            <person name="Brown R.H."/>
            <person name="Butlin R.K."/>
            <person name="Caggese C."/>
            <person name="Calvi B.R."/>
            <person name="Bernardo de Carvalho A."/>
            <person name="Caspi A."/>
            <person name="Castrezana S."/>
            <person name="Celniker S.E."/>
            <person name="Chang J.L."/>
            <person name="Chapple C."/>
            <person name="Chatterji S."/>
            <person name="Chinwalla A."/>
            <person name="Civetta A."/>
            <person name="Clifton S.W."/>
            <person name="Comeron J.M."/>
            <person name="Costello J.C."/>
            <person name="Coyne J.A."/>
            <person name="Daub J."/>
            <person name="David R.G."/>
            <person name="Delcher A.L."/>
            <person name="Delehaunty K."/>
            <person name="Do C.B."/>
            <person name="Ebling H."/>
            <person name="Edwards K."/>
            <person name="Eickbush T."/>
            <person name="Evans J.D."/>
            <person name="Filipski A."/>
            <person name="Findeiss S."/>
            <person name="Freyhult E."/>
            <person name="Fulton L."/>
            <person name="Fulton R."/>
            <person name="Garcia A.C."/>
            <person name="Gardiner A."/>
            <person name="Garfield D.A."/>
            <person name="Garvin B.E."/>
            <person name="Gibson G."/>
            <person name="Gilbert D."/>
            <person name="Gnerre S."/>
            <person name="Godfrey J."/>
            <person name="Good R."/>
            <person name="Gotea V."/>
            <person name="Gravely B."/>
            <person name="Greenberg A.J."/>
            <person name="Griffiths-Jones S."/>
            <person name="Gross S."/>
            <person name="Guigo R."/>
            <person name="Gustafson E.A."/>
            <person name="Haerty W."/>
            <person name="Hahn M.W."/>
            <person name="Halligan D.L."/>
            <person name="Halpern A.L."/>
            <person name="Halter G.M."/>
            <person name="Han M.V."/>
            <person name="Heger A."/>
            <person name="Hillier L."/>
            <person name="Hinrichs A.S."/>
            <person name="Holmes I."/>
            <person name="Hoskins R.A."/>
            <person name="Hubisz M.J."/>
            <person name="Hultmark D."/>
            <person name="Huntley M.A."/>
            <person name="Jaffe D.B."/>
            <person name="Jagadeeshan S."/>
            <person name="Jeck W.R."/>
            <person name="Johnson J."/>
            <person name="Jones C.D."/>
            <person name="Jordan W.C."/>
            <person name="Karpen G.H."/>
            <person name="Kataoka E."/>
            <person name="Keightley P.D."/>
            <person name="Kheradpour P."/>
            <person name="Kirkness E.F."/>
            <person name="Koerich L.B."/>
            <person name="Kristiansen K."/>
            <person name="Kudrna D."/>
            <person name="Kulathinal R.J."/>
            <person name="Kumar S."/>
            <person name="Kwok R."/>
            <person name="Lander E."/>
            <person name="Langley C.H."/>
            <person name="Lapoint R."/>
            <person name="Lazzaro B.P."/>
            <person name="Lee S.J."/>
            <person name="Levesque L."/>
            <person name="Li R."/>
            <person name="Lin C.F."/>
            <person name="Lin M.F."/>
            <person name="Lindblad-Toh K."/>
            <person name="Llopart A."/>
            <person name="Long M."/>
            <person name="Low L."/>
            <person name="Lozovsky E."/>
            <person name="Lu J."/>
            <person name="Luo M."/>
            <person name="Machado C.A."/>
            <person name="Makalowski W."/>
            <person name="Marzo M."/>
            <person name="Matsuda M."/>
            <person name="Matzkin L."/>
            <person name="McAllister B."/>
            <person name="McBride C.S."/>
            <person name="McKernan B."/>
            <person name="McKernan K."/>
            <person name="Mendez-Lago M."/>
            <person name="Minx P."/>
            <person name="Mollenhauer M.U."/>
            <person name="Montooth K."/>
            <person name="Mount S.M."/>
            <person name="Mu X."/>
            <person name="Myers E."/>
            <person name="Negre B."/>
            <person name="Newfeld S."/>
            <person name="Nielsen R."/>
            <person name="Noor M.A."/>
            <person name="O'Grady P."/>
            <person name="Pachter L."/>
            <person name="Papaceit M."/>
            <person name="Parisi M.J."/>
            <person name="Parisi M."/>
            <person name="Parts L."/>
            <person name="Pedersen J.S."/>
            <person name="Pesole G."/>
            <person name="Phillippy A.M."/>
            <person name="Ponting C.P."/>
            <person name="Pop M."/>
            <person name="Porcelli D."/>
            <person name="Powell J.R."/>
            <person name="Prohaska S."/>
            <person name="Pruitt K."/>
            <person name="Puig M."/>
            <person name="Quesneville H."/>
            <person name="Ram K.R."/>
            <person name="Rand D."/>
            <person name="Rasmussen M.D."/>
            <person name="Reed L.K."/>
            <person name="Reenan R."/>
            <person name="Reily A."/>
            <person name="Remington K.A."/>
            <person name="Rieger T.T."/>
            <person name="Ritchie M.G."/>
            <person name="Robin C."/>
            <person name="Rogers Y.H."/>
            <person name="Rohde C."/>
            <person name="Rozas J."/>
            <person name="Rubenfield M.J."/>
            <person name="Ruiz A."/>
            <person name="Russo S."/>
            <person name="Salzberg S.L."/>
            <person name="Sanchez-Gracia A."/>
            <person name="Saranga D.J."/>
            <person name="Sato H."/>
            <person name="Schaeffer S.W."/>
            <person name="Schatz M.C."/>
            <person name="Schlenke T."/>
            <person name="Schwartz R."/>
            <person name="Segarra C."/>
            <person name="Singh R.S."/>
            <person name="Sirot L."/>
            <person name="Sirota M."/>
            <person name="Sisneros N.B."/>
            <person name="Smith C.D."/>
            <person name="Smith T.F."/>
            <person name="Spieth J."/>
            <person name="Stage D.E."/>
            <person name="Stark A."/>
            <person name="Stephan W."/>
            <person name="Strausberg R.L."/>
            <person name="Strempel S."/>
            <person name="Sturgill D."/>
            <person name="Sutton G."/>
            <person name="Sutton G.G."/>
            <person name="Tao W."/>
            <person name="Teichmann S."/>
            <person name="Tobari Y.N."/>
            <person name="Tomimura Y."/>
            <person name="Tsolas J.M."/>
            <person name="Valente V.L."/>
            <person name="Venter E."/>
            <person name="Venter J.C."/>
            <person name="Vicario S."/>
            <person name="Vieira F.G."/>
            <person name="Vilella A.J."/>
            <person name="Villasante A."/>
            <person name="Walenz B."/>
            <person name="Wang J."/>
            <person name="Wasserman M."/>
            <person name="Watts T."/>
            <person name="Wilson D."/>
            <person name="Wilson R.K."/>
            <person name="Wing R.A."/>
            <person name="Wolfner M.F."/>
            <person name="Wong A."/>
            <person name="Wong G.K."/>
            <person name="Wu C.I."/>
            <person name="Wu G."/>
            <person name="Yamamoto D."/>
            <person name="Yang H.P."/>
            <person name="Yang S.P."/>
            <person name="Yorke J.A."/>
            <person name="Yoshida K."/>
            <person name="Zdobnov E."/>
            <person name="Zhang P."/>
            <person name="Zhang Y."/>
            <person name="Zimin A.V."/>
            <person name="Baldwin J."/>
            <person name="Abdouelleil A."/>
            <person name="Abdulkadir J."/>
            <person name="Abebe A."/>
            <person name="Abera B."/>
            <person name="Abreu J."/>
            <person name="Acer S.C."/>
            <person name="Aftuck L."/>
            <person name="Alexander A."/>
            <person name="An P."/>
            <person name="Anderson E."/>
            <person name="Anderson S."/>
            <person name="Arachi H."/>
            <person name="Azer M."/>
            <person name="Bachantsang P."/>
            <person name="Barry A."/>
            <person name="Bayul T."/>
            <person name="Berlin A."/>
            <person name="Bessette D."/>
            <person name="Bloom T."/>
            <person name="Blye J."/>
            <person name="Boguslavskiy L."/>
            <person name="Bonnet C."/>
            <person name="Boukhgalter B."/>
            <person name="Bourzgui I."/>
            <person name="Brown A."/>
            <person name="Cahill P."/>
            <person name="Channer S."/>
            <person name="Cheshatsang Y."/>
            <person name="Chuda L."/>
            <person name="Citroen M."/>
            <person name="Collymore A."/>
            <person name="Cooke P."/>
            <person name="Costello M."/>
            <person name="D'Aco K."/>
            <person name="Daza R."/>
            <person name="De Haan G."/>
            <person name="DeGray S."/>
            <person name="DeMaso C."/>
            <person name="Dhargay N."/>
            <person name="Dooley K."/>
            <person name="Dooley E."/>
            <person name="Doricent M."/>
            <person name="Dorje P."/>
            <person name="Dorjee K."/>
            <person name="Dupes A."/>
            <person name="Elong R."/>
            <person name="Falk J."/>
            <person name="Farina A."/>
            <person name="Faro S."/>
            <person name="Ferguson D."/>
            <person name="Fisher S."/>
            <person name="Foley C.D."/>
            <person name="Franke A."/>
            <person name="Friedrich D."/>
            <person name="Gadbois L."/>
            <person name="Gearin G."/>
            <person name="Gearin C.R."/>
            <person name="Giannoukos G."/>
            <person name="Goode T."/>
            <person name="Graham J."/>
            <person name="Grandbois E."/>
            <person name="Grewal S."/>
            <person name="Gyaltsen K."/>
            <person name="Hafez N."/>
            <person name="Hagos B."/>
            <person name="Hall J."/>
            <person name="Henson C."/>
            <person name="Hollinger A."/>
            <person name="Honan T."/>
            <person name="Huard M.D."/>
            <person name="Hughes L."/>
            <person name="Hurhula B."/>
            <person name="Husby M.E."/>
            <person name="Kamat A."/>
            <person name="Kanga B."/>
            <person name="Kashin S."/>
            <person name="Khazanovich D."/>
            <person name="Kisner P."/>
            <person name="Lance K."/>
            <person name="Lara M."/>
            <person name="Lee W."/>
            <person name="Lennon N."/>
            <person name="Letendre F."/>
            <person name="LeVine R."/>
            <person name="Lipovsky A."/>
            <person name="Liu X."/>
            <person name="Liu J."/>
            <person name="Liu S."/>
            <person name="Lokyitsang T."/>
            <person name="Lokyitsang Y."/>
            <person name="Lubonja R."/>
            <person name="Lui A."/>
            <person name="MacDonald P."/>
            <person name="Magnisalis V."/>
            <person name="Maru K."/>
            <person name="Matthews C."/>
            <person name="McCusker W."/>
            <person name="McDonough S."/>
            <person name="Mehta T."/>
            <person name="Meldrim J."/>
            <person name="Meneus L."/>
            <person name="Mihai O."/>
            <person name="Mihalev A."/>
            <person name="Mihova T."/>
            <person name="Mittelman R."/>
            <person name="Mlenga V."/>
            <person name="Montmayeur A."/>
            <person name="Mulrain L."/>
            <person name="Navidi A."/>
            <person name="Naylor J."/>
            <person name="Negash T."/>
            <person name="Nguyen T."/>
            <person name="Nguyen N."/>
            <person name="Nicol R."/>
            <person name="Norbu C."/>
            <person name="Norbu N."/>
            <person name="Novod N."/>
            <person name="O'Neill B."/>
            <person name="Osman S."/>
            <person name="Markiewicz E."/>
            <person name="Oyono O.L."/>
            <person name="Patti C."/>
            <person name="Phunkhang P."/>
            <person name="Pierre F."/>
            <person name="Priest M."/>
            <person name="Raghuraman S."/>
            <person name="Rege F."/>
            <person name="Reyes R."/>
            <person name="Rise C."/>
            <person name="Rogov P."/>
            <person name="Ross K."/>
            <person name="Ryan E."/>
            <person name="Settipalli S."/>
            <person name="Shea T."/>
            <person name="Sherpa N."/>
            <person name="Shi L."/>
            <person name="Shih D."/>
            <person name="Sparrow T."/>
            <person name="Spaulding J."/>
            <person name="Stalker J."/>
            <person name="Stange-Thomann N."/>
            <person name="Stavropoulos S."/>
            <person name="Stone C."/>
            <person name="Strader C."/>
            <person name="Tesfaye S."/>
            <person name="Thomson T."/>
            <person name="Thoulutsang Y."/>
            <person name="Thoulutsang D."/>
            <person name="Topham K."/>
            <person name="Topping I."/>
            <person name="Tsamla T."/>
            <person name="Vassiliev H."/>
            <person name="Vo A."/>
            <person name="Wangchuk T."/>
            <person name="Wangdi T."/>
            <person name="Weiand M."/>
            <person name="Wilkinson J."/>
            <person name="Wilson A."/>
            <person name="Yadav S."/>
            <person name="Young G."/>
            <person name="Yu Q."/>
            <person name="Zembek L."/>
            <person name="Zhong D."/>
            <person name="Zimmer A."/>
            <person name="Zwirko Z."/>
            <person name="Jaffe D.B."/>
            <person name="Alvarez P."/>
            <person name="Brockman W."/>
            <person name="Butler J."/>
            <person name="Chin C."/>
            <person name="Gnerre S."/>
            <person name="Grabherr M."/>
            <person name="Kleber M."/>
            <person name="Mauceli E."/>
            <person name="MacCallum I."/>
        </authorList>
    </citation>
    <scope>NUCLEOTIDE SEQUENCE [LARGE SCALE GENOMIC DNA]</scope>
    <source>
        <strain evidence="10">Tucson 14030-0811.24</strain>
    </source>
</reference>
<gene>
    <name evidence="9" type="primary">Dwil\GK13813</name>
    <name evidence="9" type="ORF">Dwil_GK13813</name>
</gene>
<evidence type="ECO:0000256" key="1">
    <source>
        <dbReference type="ARBA" id="ARBA00007806"/>
    </source>
</evidence>
<dbReference type="InterPro" id="IPR017853">
    <property type="entry name" value="GH"/>
</dbReference>
<feature type="domain" description="Glycosyl hydrolase family 31 C-terminal" evidence="8">
    <location>
        <begin position="576"/>
        <end position="661"/>
    </location>
</feature>
<accession>B4NJ24</accession>
<comment type="similarity">
    <text evidence="1 5">Belongs to the glycosyl hydrolase 31 family.</text>
</comment>
<dbReference type="Proteomes" id="UP000007798">
    <property type="component" value="Unassembled WGS sequence"/>
</dbReference>
<dbReference type="EMBL" id="CH964272">
    <property type="protein sequence ID" value="EDW83817.1"/>
    <property type="molecule type" value="Genomic_DNA"/>
</dbReference>
<keyword evidence="2 6" id="KW-0732">Signal</keyword>
<sequence>MRKYSVSWYTLLLLVLYCGGQLIDSCQSIEQRFKFPNSDVYVRLRRGEQLQYELMKGSVSVQTVTLDTFVSSGDLELTSTGGYKLTSDVDSTSIEFSLVRSEVVSGTGSEVTHVRIARSEIVLGTQPTDCFDLQQKHLHWFSGPEQKNQYWPVQRQEHNNYSYVPKEYDNCAITERYWLNSAGVIIYVEDSVPLFLEQNTAAHQHQLCLRANRALPYDYRSTTANFVYHIAVAKDAKAAHRYAVKTFLGKPTGIPDERMIKHPVWSTWALYKTSVSDEIVREFAKNIIDNGFNNSQIEIDDDWEDCYGALTFRKSKFPNTKQLTDDLKEMGFRTTLWIHPFINIDCEAAYAEAKELGHVVVNHDGNPETRWWNSDTDQALAIDFTKPAAAEWFIQRLRRLQEEDGIDNFKFDAGETSYLPSDPSFEDTDEGEISPLQYTKAYVRAVSTFGKFLEIRSGQGTQELPVFVRIVDKDSNWGWNNGLLTLITTLLQMNLNGYPFVLPDMIGGNGYAEGPPNKELYLRWLQANVFMPALQFSYVPWNFDDEAIEISKKFTDMHAEYAPYIVRLFKRAVETGEPVNVPLWWLDPEDEVAQGIFDEFLLGDDILAAPVVVQGATKRDVYLPEGQWNNGNAMHELYNGPIWLMDYSAPLDTLPFFVRVGFKIDEDQD</sequence>
<dbReference type="PANTHER" id="PTHR43053:SF4">
    <property type="entry name" value="MYOGENESIS-REGULATING GLYCOSIDASE"/>
    <property type="match status" value="1"/>
</dbReference>
<dbReference type="GO" id="GO:0005975">
    <property type="term" value="P:carbohydrate metabolic process"/>
    <property type="evidence" value="ECO:0007669"/>
    <property type="project" value="InterPro"/>
</dbReference>
<dbReference type="InterPro" id="IPR048395">
    <property type="entry name" value="Glyco_hydro_31_C"/>
</dbReference>
<proteinExistence type="inferred from homology"/>
<organism evidence="9 10">
    <name type="scientific">Drosophila willistoni</name>
    <name type="common">Fruit fly</name>
    <dbReference type="NCBI Taxonomy" id="7260"/>
    <lineage>
        <taxon>Eukaryota</taxon>
        <taxon>Metazoa</taxon>
        <taxon>Ecdysozoa</taxon>
        <taxon>Arthropoda</taxon>
        <taxon>Hexapoda</taxon>
        <taxon>Insecta</taxon>
        <taxon>Pterygota</taxon>
        <taxon>Neoptera</taxon>
        <taxon>Endopterygota</taxon>
        <taxon>Diptera</taxon>
        <taxon>Brachycera</taxon>
        <taxon>Muscomorpha</taxon>
        <taxon>Ephydroidea</taxon>
        <taxon>Drosophilidae</taxon>
        <taxon>Drosophila</taxon>
        <taxon>Sophophora</taxon>
    </lineage>
</organism>
<keyword evidence="3 5" id="KW-0378">Hydrolase</keyword>
<dbReference type="SUPFAM" id="SSF51445">
    <property type="entry name" value="(Trans)glycosidases"/>
    <property type="match status" value="1"/>
</dbReference>
<dbReference type="Pfam" id="PF01055">
    <property type="entry name" value="Glyco_hydro_31_2nd"/>
    <property type="match status" value="1"/>
</dbReference>
<feature type="domain" description="Glycoside hydrolase family 31 TIM barrel" evidence="7">
    <location>
        <begin position="266"/>
        <end position="566"/>
    </location>
</feature>
<dbReference type="GO" id="GO:0004553">
    <property type="term" value="F:hydrolase activity, hydrolyzing O-glycosyl compounds"/>
    <property type="evidence" value="ECO:0007669"/>
    <property type="project" value="InterPro"/>
</dbReference>
<feature type="chain" id="PRO_5002820124" evidence="6">
    <location>
        <begin position="21"/>
        <end position="669"/>
    </location>
</feature>
<dbReference type="Gene3D" id="3.20.20.80">
    <property type="entry name" value="Glycosidases"/>
    <property type="match status" value="1"/>
</dbReference>
<dbReference type="EC" id="3.2.1.-" evidence="9"/>
<dbReference type="Pfam" id="PF21365">
    <property type="entry name" value="Glyco_hydro_31_3rd"/>
    <property type="match status" value="1"/>
</dbReference>
<dbReference type="AlphaFoldDB" id="B4NJ24"/>
<evidence type="ECO:0000259" key="8">
    <source>
        <dbReference type="Pfam" id="PF21365"/>
    </source>
</evidence>
<keyword evidence="4 5" id="KW-0326">Glycosidase</keyword>